<dbReference type="Pfam" id="PF10294">
    <property type="entry name" value="Methyltransf_16"/>
    <property type="match status" value="1"/>
</dbReference>
<keyword evidence="1" id="KW-0808">Transferase</keyword>
<evidence type="ECO:0000256" key="1">
    <source>
        <dbReference type="ARBA" id="ARBA00022603"/>
    </source>
</evidence>
<accession>E4YHQ5</accession>
<keyword evidence="1" id="KW-0489">Methyltransferase</keyword>
<evidence type="ECO:0000313" key="3">
    <source>
        <dbReference type="EMBL" id="CBY35029.1"/>
    </source>
</evidence>
<reference evidence="3" key="1">
    <citation type="journal article" date="2010" name="Science">
        <title>Plasticity of animal genome architecture unmasked by rapid evolution of a pelagic tunicate.</title>
        <authorList>
            <person name="Denoeud F."/>
            <person name="Henriet S."/>
            <person name="Mungpakdee S."/>
            <person name="Aury J.M."/>
            <person name="Da Silva C."/>
            <person name="Brinkmann H."/>
            <person name="Mikhaleva J."/>
            <person name="Olsen L.C."/>
            <person name="Jubin C."/>
            <person name="Canestro C."/>
            <person name="Bouquet J.M."/>
            <person name="Danks G."/>
            <person name="Poulain J."/>
            <person name="Campsteijn C."/>
            <person name="Adamski M."/>
            <person name="Cross I."/>
            <person name="Yadetie F."/>
            <person name="Muffato M."/>
            <person name="Louis A."/>
            <person name="Butcher S."/>
            <person name="Tsagkogeorga G."/>
            <person name="Konrad A."/>
            <person name="Singh S."/>
            <person name="Jensen M.F."/>
            <person name="Cong E.H."/>
            <person name="Eikeseth-Otteraa H."/>
            <person name="Noel B."/>
            <person name="Anthouard V."/>
            <person name="Porcel B.M."/>
            <person name="Kachouri-Lafond R."/>
            <person name="Nishino A."/>
            <person name="Ugolini M."/>
            <person name="Chourrout P."/>
            <person name="Nishida H."/>
            <person name="Aasland R."/>
            <person name="Huzurbazar S."/>
            <person name="Westhof E."/>
            <person name="Delsuc F."/>
            <person name="Lehrach H."/>
            <person name="Reinhardt R."/>
            <person name="Weissenbach J."/>
            <person name="Roy S.W."/>
            <person name="Artiguenave F."/>
            <person name="Postlethwait J.H."/>
            <person name="Manak J.R."/>
            <person name="Thompson E.M."/>
            <person name="Jaillon O."/>
            <person name="Du Pasquier L."/>
            <person name="Boudinot P."/>
            <person name="Liberles D.A."/>
            <person name="Volff J.N."/>
            <person name="Philippe H."/>
            <person name="Lenhard B."/>
            <person name="Roest Crollius H."/>
            <person name="Wincker P."/>
            <person name="Chourrout D."/>
        </authorList>
    </citation>
    <scope>NUCLEOTIDE SEQUENCE [LARGE SCALE GENOMIC DNA]</scope>
</reference>
<evidence type="ECO:0000256" key="2">
    <source>
        <dbReference type="ARBA" id="ARBA00022691"/>
    </source>
</evidence>
<dbReference type="GO" id="GO:0032259">
    <property type="term" value="P:methylation"/>
    <property type="evidence" value="ECO:0007669"/>
    <property type="project" value="UniProtKB-KW"/>
</dbReference>
<dbReference type="CDD" id="cd02440">
    <property type="entry name" value="AdoMet_MTases"/>
    <property type="match status" value="1"/>
</dbReference>
<dbReference type="GO" id="GO:0008168">
    <property type="term" value="F:methyltransferase activity"/>
    <property type="evidence" value="ECO:0007669"/>
    <property type="project" value="UniProtKB-KW"/>
</dbReference>
<name>E4YHQ5_OIKDI</name>
<dbReference type="PANTHER" id="PTHR14614">
    <property type="entry name" value="HEPATOCELLULAR CARCINOMA-ASSOCIATED ANTIGEN"/>
    <property type="match status" value="1"/>
</dbReference>
<dbReference type="EMBL" id="FN654575">
    <property type="protein sequence ID" value="CBY35029.1"/>
    <property type="molecule type" value="Genomic_DNA"/>
</dbReference>
<proteinExistence type="predicted"/>
<organism evidence="3">
    <name type="scientific">Oikopleura dioica</name>
    <name type="common">Tunicate</name>
    <dbReference type="NCBI Taxonomy" id="34765"/>
    <lineage>
        <taxon>Eukaryota</taxon>
        <taxon>Metazoa</taxon>
        <taxon>Chordata</taxon>
        <taxon>Tunicata</taxon>
        <taxon>Appendicularia</taxon>
        <taxon>Copelata</taxon>
        <taxon>Oikopleuridae</taxon>
        <taxon>Oikopleura</taxon>
    </lineage>
</organism>
<gene>
    <name evidence="3" type="ORF">GSOID_T00026813001</name>
</gene>
<dbReference type="AlphaFoldDB" id="E4YHQ5"/>
<dbReference type="InterPro" id="IPR019410">
    <property type="entry name" value="Methyltransf_16"/>
</dbReference>
<dbReference type="SUPFAM" id="SSF53335">
    <property type="entry name" value="S-adenosyl-L-methionine-dependent methyltransferases"/>
    <property type="match status" value="1"/>
</dbReference>
<keyword evidence="2" id="KW-0949">S-adenosyl-L-methionine</keyword>
<protein>
    <submittedName>
        <fullName evidence="3">Uncharacterized protein</fullName>
    </submittedName>
</protein>
<dbReference type="Proteomes" id="UP000011014">
    <property type="component" value="Unassembled WGS sequence"/>
</dbReference>
<dbReference type="Gene3D" id="3.40.50.150">
    <property type="entry name" value="Vaccinia Virus protein VP39"/>
    <property type="match status" value="1"/>
</dbReference>
<sequence length="167" mass="18779">MKFIPRKYFHENVRVEVIETLPDEMDEDNINYHGTHLWASAVVLSAVLQKMRLCHDKIVLELGCGVGLPGLVAAQEAKEVIFTDGFDSGLLSASEALKINQLEAKTEVRKLKWGDKEALKEFKSIDVVLAADCLYPDVSSWNDFFQTVVLLLKKTSSFCLLGKNMLF</sequence>
<dbReference type="InterPro" id="IPR029063">
    <property type="entry name" value="SAM-dependent_MTases_sf"/>
</dbReference>